<dbReference type="SUPFAM" id="SSF55979">
    <property type="entry name" value="DNA clamp"/>
    <property type="match status" value="2"/>
</dbReference>
<gene>
    <name evidence="2" type="ORF">UFOVP410_37</name>
</gene>
<evidence type="ECO:0000256" key="1">
    <source>
        <dbReference type="HAMAP-Rule" id="MF_04161"/>
    </source>
</evidence>
<keyword evidence="1" id="KW-1194">Viral DNA replication</keyword>
<sequence>MKLSSNTLKVLKNFSEINNTIYIRKDSPLLTVDAQKRIVADVTLETAFPETFAIYNLNEFLAVNSAQDNAELTFEGDKIVFVGSGGKGRLEYFYSDPSTVQDPMNTRKKIPTVFYEDSVVMRFTLSDEELRCMRQNASLLSLTHISFVGEDNSVKVVIQDLSSRSSQNKFTLNVDGTATQNDTYNMLFENLKVLPDSYDVGVSPTVAHFKGKTTGAEYWIVMEAK</sequence>
<dbReference type="GO" id="GO:0030337">
    <property type="term" value="F:DNA polymerase processivity factor activity"/>
    <property type="evidence" value="ECO:0007669"/>
    <property type="project" value="UniProtKB-UniRule"/>
</dbReference>
<protein>
    <recommendedName>
        <fullName evidence="1">Sliding clamp</fullName>
    </recommendedName>
    <alternativeName>
        <fullName evidence="1">DNA polymerase accessory protein Gp45</fullName>
    </alternativeName>
    <alternativeName>
        <fullName evidence="1">DNA polymerase clamp</fullName>
    </alternativeName>
</protein>
<dbReference type="EMBL" id="LR796388">
    <property type="protein sequence ID" value="CAB4141198.1"/>
    <property type="molecule type" value="Genomic_DNA"/>
</dbReference>
<evidence type="ECO:0000313" key="2">
    <source>
        <dbReference type="EMBL" id="CAB4141198.1"/>
    </source>
</evidence>
<comment type="similarity">
    <text evidence="1">Belongs to the Tevenvirinae sliding clamp family.</text>
</comment>
<name>A0A6J5M3K0_9CAUD</name>
<keyword evidence="1" id="KW-1195">Viral transcription</keyword>
<dbReference type="GO" id="GO:0039693">
    <property type="term" value="P:viral DNA genome replication"/>
    <property type="evidence" value="ECO:0007669"/>
    <property type="project" value="UniProtKB-UniRule"/>
</dbReference>
<dbReference type="HAMAP" id="MF_04161">
    <property type="entry name" value="Sliding_clamp_T4"/>
    <property type="match status" value="1"/>
</dbReference>
<keyword evidence="1" id="KW-0235">DNA replication</keyword>
<proteinExistence type="inferred from homology"/>
<organism evidence="2">
    <name type="scientific">uncultured Caudovirales phage</name>
    <dbReference type="NCBI Taxonomy" id="2100421"/>
    <lineage>
        <taxon>Viruses</taxon>
        <taxon>Duplodnaviria</taxon>
        <taxon>Heunggongvirae</taxon>
        <taxon>Uroviricota</taxon>
        <taxon>Caudoviricetes</taxon>
        <taxon>Peduoviridae</taxon>
        <taxon>Maltschvirus</taxon>
        <taxon>Maltschvirus maltsch</taxon>
    </lineage>
</organism>
<dbReference type="Gene3D" id="3.70.10.10">
    <property type="match status" value="1"/>
</dbReference>
<reference evidence="2" key="1">
    <citation type="submission" date="2020-04" db="EMBL/GenBank/DDBJ databases">
        <authorList>
            <person name="Chiriac C."/>
            <person name="Salcher M."/>
            <person name="Ghai R."/>
            <person name="Kavagutti S V."/>
        </authorList>
    </citation>
    <scope>NUCLEOTIDE SEQUENCE</scope>
</reference>
<dbReference type="InterPro" id="IPR046938">
    <property type="entry name" value="DNA_clamp_sf"/>
</dbReference>
<dbReference type="GO" id="GO:0006260">
    <property type="term" value="P:DNA replication"/>
    <property type="evidence" value="ECO:0007669"/>
    <property type="project" value="UniProtKB-KW"/>
</dbReference>
<dbReference type="GO" id="GO:0019083">
    <property type="term" value="P:viral transcription"/>
    <property type="evidence" value="ECO:0007669"/>
    <property type="project" value="UniProtKB-UniRule"/>
</dbReference>
<dbReference type="InterPro" id="IPR046389">
    <property type="entry name" value="Sliding_clamp_T4"/>
</dbReference>
<accession>A0A6J5M3K0</accession>
<comment type="function">
    <text evidence="1">Sliding clamp that encircles the genomic DNA and links the DNA polymerase to the template to control the processivity of DNA synthesis. Responsible for tethering the catalytic subunit of DNA polymerase to DNA during high-speed replication. Interaction with the sliding-clamp-loader opens the sliding clamp so that it can be loaded around the DNA template. During transcription, encircles the DNA and tethers host RNA polymerase (RNAP) to it.</text>
</comment>
<comment type="subunit">
    <text evidence="1">Homotrimer. Interacts with the viral DNA polymerase; this interaction constitutes the polymerase holoenzyme. Interacts with the sliding-clamp-loader; this interaction allows the sliding-clamp-loader to open the sliding clamp. Interacts with the viral DNA ligase. Part of the replicase complex that includes the DNA polymerase, the polymerase clamp, the clamp loader complex, the single-stranded DNA binding protein, the primase, the helicase and the helicase assembly factor. Interacts with the viral RNA polymerase (RNAP). Part of the transcription activation complex containing host RNAP, the viral RNA polymerase sigma-like factor, the late transcription coactivator, and the sliding clamp.</text>
</comment>